<keyword evidence="9" id="KW-1185">Reference proteome</keyword>
<dbReference type="Gene3D" id="1.10.630.10">
    <property type="entry name" value="Cytochrome P450"/>
    <property type="match status" value="2"/>
</dbReference>
<dbReference type="Proteomes" id="UP001320420">
    <property type="component" value="Unassembled WGS sequence"/>
</dbReference>
<gene>
    <name evidence="8" type="ORF">SLS62_004927</name>
</gene>
<dbReference type="GO" id="GO:0016705">
    <property type="term" value="F:oxidoreductase activity, acting on paired donors, with incorporation or reduction of molecular oxygen"/>
    <property type="evidence" value="ECO:0007669"/>
    <property type="project" value="InterPro"/>
</dbReference>
<feature type="transmembrane region" description="Helical" evidence="7">
    <location>
        <begin position="12"/>
        <end position="34"/>
    </location>
</feature>
<dbReference type="InterPro" id="IPR017972">
    <property type="entry name" value="Cyt_P450_CS"/>
</dbReference>
<organism evidence="8 9">
    <name type="scientific">Diatrype stigma</name>
    <dbReference type="NCBI Taxonomy" id="117547"/>
    <lineage>
        <taxon>Eukaryota</taxon>
        <taxon>Fungi</taxon>
        <taxon>Dikarya</taxon>
        <taxon>Ascomycota</taxon>
        <taxon>Pezizomycotina</taxon>
        <taxon>Sordariomycetes</taxon>
        <taxon>Xylariomycetidae</taxon>
        <taxon>Xylariales</taxon>
        <taxon>Diatrypaceae</taxon>
        <taxon>Diatrype</taxon>
    </lineage>
</organism>
<evidence type="ECO:0000256" key="2">
    <source>
        <dbReference type="ARBA" id="ARBA00022723"/>
    </source>
</evidence>
<evidence type="ECO:0000256" key="7">
    <source>
        <dbReference type="SAM" id="Phobius"/>
    </source>
</evidence>
<dbReference type="PRINTS" id="PR00385">
    <property type="entry name" value="P450"/>
</dbReference>
<keyword evidence="3 6" id="KW-0560">Oxidoreductase</keyword>
<dbReference type="PRINTS" id="PR00463">
    <property type="entry name" value="EP450I"/>
</dbReference>
<evidence type="ECO:0000256" key="1">
    <source>
        <dbReference type="ARBA" id="ARBA00010617"/>
    </source>
</evidence>
<keyword evidence="7" id="KW-1133">Transmembrane helix</keyword>
<dbReference type="GO" id="GO:0004497">
    <property type="term" value="F:monooxygenase activity"/>
    <property type="evidence" value="ECO:0007669"/>
    <property type="project" value="UniProtKB-KW"/>
</dbReference>
<keyword evidence="7" id="KW-0812">Transmembrane</keyword>
<proteinExistence type="inferred from homology"/>
<evidence type="ECO:0000313" key="8">
    <source>
        <dbReference type="EMBL" id="KAK7753194.1"/>
    </source>
</evidence>
<keyword evidence="5 6" id="KW-0349">Heme</keyword>
<sequence length="449" mass="50575">MALLMLSEGHRVLWLALFGASLCYYFIFRAPAILRNGAPLRKPPDTLPLVGNGILFLQARQKLFSWFIKCQRQFGLETFQISVPTLPPGVVINDPKNLDFVFKHEGIFSKGTLFKRLSWDLFGNGIINADGELWKIQRKAGLAFLNNTNLRVLTDIALPQYLAQSVKYLRKCGENNTVVDFQVVFHEISSQLMGKMAYNMEMHADDDFTLAFEHASGATAERFQNPLWFLTEPFLGTKFRKSLSTIRSFGQRIVESAVNHHHEDGKTGPDPLSDNERLDRASGSLIQSLLEALGGDQGMVMDSALNYLSAGRDTVAQALTWTMYLLIKHPFAIDKIRDEVEESVNKAQNNKDGTYLPADTIVFWCLLAFGQSKMIWGDDAGSFRPERWLTEEGNFTPRSAAEFPVFNGGKRTCLGQRMAELMTVQVVATMVSEFDFVPAYETERVSKSR</sequence>
<keyword evidence="7" id="KW-0472">Membrane</keyword>
<feature type="binding site" description="axial binding residue" evidence="5">
    <location>
        <position position="413"/>
    </location>
    <ligand>
        <name>heme</name>
        <dbReference type="ChEBI" id="CHEBI:30413"/>
    </ligand>
    <ligandPart>
        <name>Fe</name>
        <dbReference type="ChEBI" id="CHEBI:18248"/>
    </ligandPart>
</feature>
<keyword evidence="6" id="KW-0503">Monooxygenase</keyword>
<keyword evidence="4 5" id="KW-0408">Iron</keyword>
<comment type="similarity">
    <text evidence="1 6">Belongs to the cytochrome P450 family.</text>
</comment>
<dbReference type="InterPro" id="IPR001128">
    <property type="entry name" value="Cyt_P450"/>
</dbReference>
<dbReference type="SUPFAM" id="SSF48264">
    <property type="entry name" value="Cytochrome P450"/>
    <property type="match status" value="1"/>
</dbReference>
<evidence type="ECO:0000313" key="9">
    <source>
        <dbReference type="Proteomes" id="UP001320420"/>
    </source>
</evidence>
<dbReference type="GO" id="GO:0005506">
    <property type="term" value="F:iron ion binding"/>
    <property type="evidence" value="ECO:0007669"/>
    <property type="project" value="InterPro"/>
</dbReference>
<dbReference type="GO" id="GO:0006629">
    <property type="term" value="P:lipid metabolic process"/>
    <property type="evidence" value="ECO:0007669"/>
    <property type="project" value="UniProtKB-ARBA"/>
</dbReference>
<dbReference type="AlphaFoldDB" id="A0AAN9V2A6"/>
<name>A0AAN9V2A6_9PEZI</name>
<dbReference type="PANTHER" id="PTHR24296">
    <property type="entry name" value="CYTOCHROME P450"/>
    <property type="match status" value="1"/>
</dbReference>
<dbReference type="InterPro" id="IPR002401">
    <property type="entry name" value="Cyt_P450_E_grp-I"/>
</dbReference>
<evidence type="ECO:0000256" key="3">
    <source>
        <dbReference type="ARBA" id="ARBA00023002"/>
    </source>
</evidence>
<comment type="caution">
    <text evidence="8">The sequence shown here is derived from an EMBL/GenBank/DDBJ whole genome shotgun (WGS) entry which is preliminary data.</text>
</comment>
<dbReference type="Pfam" id="PF00067">
    <property type="entry name" value="p450"/>
    <property type="match status" value="2"/>
</dbReference>
<protein>
    <recommendedName>
        <fullName evidence="10">Cytochrome P450</fullName>
    </recommendedName>
</protein>
<keyword evidence="2 5" id="KW-0479">Metal-binding</keyword>
<evidence type="ECO:0000256" key="4">
    <source>
        <dbReference type="ARBA" id="ARBA00023004"/>
    </source>
</evidence>
<dbReference type="EMBL" id="JAKJXP020000031">
    <property type="protein sequence ID" value="KAK7753194.1"/>
    <property type="molecule type" value="Genomic_DNA"/>
</dbReference>
<comment type="cofactor">
    <cofactor evidence="5">
        <name>heme</name>
        <dbReference type="ChEBI" id="CHEBI:30413"/>
    </cofactor>
</comment>
<accession>A0AAN9V2A6</accession>
<dbReference type="PROSITE" id="PS00086">
    <property type="entry name" value="CYTOCHROME_P450"/>
    <property type="match status" value="1"/>
</dbReference>
<evidence type="ECO:0000256" key="5">
    <source>
        <dbReference type="PIRSR" id="PIRSR602401-1"/>
    </source>
</evidence>
<reference evidence="8 9" key="1">
    <citation type="submission" date="2024-02" db="EMBL/GenBank/DDBJ databases">
        <title>De novo assembly and annotation of 12 fungi associated with fruit tree decline syndrome in Ontario, Canada.</title>
        <authorList>
            <person name="Sulman M."/>
            <person name="Ellouze W."/>
            <person name="Ilyukhin E."/>
        </authorList>
    </citation>
    <scope>NUCLEOTIDE SEQUENCE [LARGE SCALE GENOMIC DNA]</scope>
    <source>
        <strain evidence="8 9">M11/M66-122</strain>
    </source>
</reference>
<dbReference type="GO" id="GO:0020037">
    <property type="term" value="F:heme binding"/>
    <property type="evidence" value="ECO:0007669"/>
    <property type="project" value="InterPro"/>
</dbReference>
<evidence type="ECO:0008006" key="10">
    <source>
        <dbReference type="Google" id="ProtNLM"/>
    </source>
</evidence>
<evidence type="ECO:0000256" key="6">
    <source>
        <dbReference type="RuleBase" id="RU000461"/>
    </source>
</evidence>
<dbReference type="InterPro" id="IPR036396">
    <property type="entry name" value="Cyt_P450_sf"/>
</dbReference>